<dbReference type="AlphaFoldDB" id="A0A9P4NZ87"/>
<keyword evidence="3" id="KW-1185">Reference proteome</keyword>
<protein>
    <submittedName>
        <fullName evidence="2">Uncharacterized protein</fullName>
    </submittedName>
</protein>
<gene>
    <name evidence="2" type="ORF">EJ08DRAFT_657141</name>
</gene>
<dbReference type="EMBL" id="MU007016">
    <property type="protein sequence ID" value="KAF2434382.1"/>
    <property type="molecule type" value="Genomic_DNA"/>
</dbReference>
<proteinExistence type="predicted"/>
<reference evidence="2" key="1">
    <citation type="journal article" date="2020" name="Stud. Mycol.">
        <title>101 Dothideomycetes genomes: a test case for predicting lifestyles and emergence of pathogens.</title>
        <authorList>
            <person name="Haridas S."/>
            <person name="Albert R."/>
            <person name="Binder M."/>
            <person name="Bloem J."/>
            <person name="Labutti K."/>
            <person name="Salamov A."/>
            <person name="Andreopoulos B."/>
            <person name="Baker S."/>
            <person name="Barry K."/>
            <person name="Bills G."/>
            <person name="Bluhm B."/>
            <person name="Cannon C."/>
            <person name="Castanera R."/>
            <person name="Culley D."/>
            <person name="Daum C."/>
            <person name="Ezra D."/>
            <person name="Gonzalez J."/>
            <person name="Henrissat B."/>
            <person name="Kuo A."/>
            <person name="Liang C."/>
            <person name="Lipzen A."/>
            <person name="Lutzoni F."/>
            <person name="Magnuson J."/>
            <person name="Mondo S."/>
            <person name="Nolan M."/>
            <person name="Ohm R."/>
            <person name="Pangilinan J."/>
            <person name="Park H.-J."/>
            <person name="Ramirez L."/>
            <person name="Alfaro M."/>
            <person name="Sun H."/>
            <person name="Tritt A."/>
            <person name="Yoshinaga Y."/>
            <person name="Zwiers L.-H."/>
            <person name="Turgeon B."/>
            <person name="Goodwin S."/>
            <person name="Spatafora J."/>
            <person name="Crous P."/>
            <person name="Grigoriev I."/>
        </authorList>
    </citation>
    <scope>NUCLEOTIDE SEQUENCE</scope>
    <source>
        <strain evidence="2">CBS 130266</strain>
    </source>
</reference>
<dbReference type="Proteomes" id="UP000800235">
    <property type="component" value="Unassembled WGS sequence"/>
</dbReference>
<name>A0A9P4NZ87_9PEZI</name>
<evidence type="ECO:0000256" key="1">
    <source>
        <dbReference type="SAM" id="MobiDB-lite"/>
    </source>
</evidence>
<evidence type="ECO:0000313" key="2">
    <source>
        <dbReference type="EMBL" id="KAF2434382.1"/>
    </source>
</evidence>
<feature type="region of interest" description="Disordered" evidence="1">
    <location>
        <begin position="194"/>
        <end position="236"/>
    </location>
</feature>
<dbReference type="OrthoDB" id="3266192at2759"/>
<sequence>MADSQKVNFAEPSTAHIMVVMNALGMSLAGKPELLGSADYQRLFHTVLSKYIRQRVGQPPGEAPKPQEVRLRKNCHCSDCAEFDKFLADQRRGIFELTKSAPSRLHLEERIISGIAKETVEGRTPYTLKITKFDSAYIQAYTAWKLDRDHVQAYIQSIGKETLQRLLGQHFEEIWNLTTSNPISQPSVSARNIAPGPSHVSVQGVRPNNKPPGPTAPFAAPPPRIATAGALNNRPPHPVPMVNPRLQTLHTRLQARLSQAIYNRFKLGAGDDQPQAIKSHALAYRRRNTPPSNALCAGLGGRTYKVVSRDYI</sequence>
<accession>A0A9P4NZ87</accession>
<feature type="compositionally biased region" description="Pro residues" evidence="1">
    <location>
        <begin position="209"/>
        <end position="224"/>
    </location>
</feature>
<comment type="caution">
    <text evidence="2">The sequence shown here is derived from an EMBL/GenBank/DDBJ whole genome shotgun (WGS) entry which is preliminary data.</text>
</comment>
<evidence type="ECO:0000313" key="3">
    <source>
        <dbReference type="Proteomes" id="UP000800235"/>
    </source>
</evidence>
<organism evidence="2 3">
    <name type="scientific">Tothia fuscella</name>
    <dbReference type="NCBI Taxonomy" id="1048955"/>
    <lineage>
        <taxon>Eukaryota</taxon>
        <taxon>Fungi</taxon>
        <taxon>Dikarya</taxon>
        <taxon>Ascomycota</taxon>
        <taxon>Pezizomycotina</taxon>
        <taxon>Dothideomycetes</taxon>
        <taxon>Pleosporomycetidae</taxon>
        <taxon>Venturiales</taxon>
        <taxon>Cylindrosympodiaceae</taxon>
        <taxon>Tothia</taxon>
    </lineage>
</organism>